<evidence type="ECO:0000313" key="3">
    <source>
        <dbReference type="Proteomes" id="UP000003573"/>
    </source>
</evidence>
<feature type="transmembrane region" description="Helical" evidence="1">
    <location>
        <begin position="34"/>
        <end position="65"/>
    </location>
</feature>
<dbReference type="AlphaFoldDB" id="G5JXG6"/>
<accession>G5JXG6</accession>
<sequence length="230" mass="25995">MKKGYIWYLLLAALACYFIVTAFFPALHLVFNTMLILAIAFILMGLGSRSAILAFIGLGFLSIYLKDTFHFHYSIGPLFAGLVLIGVIINGILKPRYSYHYKKYFNPYFEGNKRTYDSDDEANIYLKTLFSENMSYITSQQISHLFITTKFGGQYVDLSQAQFMTDSPEIHLDVSFADTTIRIPSHWKIINKASSPFATISFSGYPSTEDQQITVLLTGTVAMGTVNIQY</sequence>
<gene>
    <name evidence="2" type="ORF">STRMA_1322</name>
</gene>
<dbReference type="EMBL" id="AEUW02000001">
    <property type="protein sequence ID" value="EHJ53331.1"/>
    <property type="molecule type" value="Genomic_DNA"/>
</dbReference>
<keyword evidence="2" id="KW-0449">Lipoprotein</keyword>
<dbReference type="OrthoDB" id="2236156at2"/>
<name>G5JXG6_9STRE</name>
<reference evidence="2 3" key="1">
    <citation type="journal article" date="2014" name="Int. J. Syst. Evol. Microbiol.">
        <title>Phylogenomics and the dynamic genome evolution of the genus Streptococcus.</title>
        <authorList>
            <consortium name="The Broad Institute Genome Sequencing Platform"/>
            <person name="Richards V.P."/>
            <person name="Palmer S.R."/>
            <person name="Pavinski Bitar P.D."/>
            <person name="Qin X."/>
            <person name="Weinstock G.M."/>
            <person name="Highlander S.K."/>
            <person name="Town C.D."/>
            <person name="Burne R.A."/>
            <person name="Stanhope M.J."/>
        </authorList>
    </citation>
    <scope>NUCLEOTIDE SEQUENCE [LARGE SCALE GENOMIC DNA]</scope>
    <source>
        <strain evidence="2 3">NCTC 11558</strain>
    </source>
</reference>
<dbReference type="Proteomes" id="UP000003573">
    <property type="component" value="Unassembled WGS sequence"/>
</dbReference>
<comment type="caution">
    <text evidence="2">The sequence shown here is derived from an EMBL/GenBank/DDBJ whole genome shotgun (WGS) entry which is preliminary data.</text>
</comment>
<keyword evidence="1" id="KW-0812">Transmembrane</keyword>
<organism evidence="2 3">
    <name type="scientific">Streptococcus macacae NCTC 11558</name>
    <dbReference type="NCBI Taxonomy" id="764298"/>
    <lineage>
        <taxon>Bacteria</taxon>
        <taxon>Bacillati</taxon>
        <taxon>Bacillota</taxon>
        <taxon>Bacilli</taxon>
        <taxon>Lactobacillales</taxon>
        <taxon>Streptococcaceae</taxon>
        <taxon>Streptococcus</taxon>
    </lineage>
</organism>
<feature type="transmembrane region" description="Helical" evidence="1">
    <location>
        <begin position="6"/>
        <end position="27"/>
    </location>
</feature>
<evidence type="ECO:0000313" key="2">
    <source>
        <dbReference type="EMBL" id="EHJ53331.1"/>
    </source>
</evidence>
<keyword evidence="1" id="KW-0472">Membrane</keyword>
<keyword evidence="1" id="KW-1133">Transmembrane helix</keyword>
<dbReference type="RefSeq" id="WP_003082374.1">
    <property type="nucleotide sequence ID" value="NZ_AEUW02000001.1"/>
</dbReference>
<protein>
    <submittedName>
        <fullName evidence="2">Lipoprotein</fullName>
    </submittedName>
</protein>
<dbReference type="PROSITE" id="PS51257">
    <property type="entry name" value="PROKAR_LIPOPROTEIN"/>
    <property type="match status" value="1"/>
</dbReference>
<feature type="transmembrane region" description="Helical" evidence="1">
    <location>
        <begin position="71"/>
        <end position="93"/>
    </location>
</feature>
<evidence type="ECO:0000256" key="1">
    <source>
        <dbReference type="SAM" id="Phobius"/>
    </source>
</evidence>
<dbReference type="STRING" id="764298.STRMA_1322"/>
<proteinExistence type="predicted"/>
<keyword evidence="3" id="KW-1185">Reference proteome</keyword>